<organism evidence="2 3">
    <name type="scientific">Rhodococcus ruber</name>
    <dbReference type="NCBI Taxonomy" id="1830"/>
    <lineage>
        <taxon>Bacteria</taxon>
        <taxon>Bacillati</taxon>
        <taxon>Actinomycetota</taxon>
        <taxon>Actinomycetes</taxon>
        <taxon>Mycobacteriales</taxon>
        <taxon>Nocardiaceae</taxon>
        <taxon>Rhodococcus</taxon>
    </lineage>
</organism>
<protein>
    <submittedName>
        <fullName evidence="2">Putative NagC family transcriptional regulator</fullName>
    </submittedName>
</protein>
<evidence type="ECO:0000313" key="2">
    <source>
        <dbReference type="EMBL" id="CDZ87069.1"/>
    </source>
</evidence>
<dbReference type="EMBL" id="CCSD01000029">
    <property type="protein sequence ID" value="CDZ87069.1"/>
    <property type="molecule type" value="Genomic_DNA"/>
</dbReference>
<dbReference type="PANTHER" id="PTHR18964">
    <property type="entry name" value="ROK (REPRESSOR, ORF, KINASE) FAMILY"/>
    <property type="match status" value="1"/>
</dbReference>
<dbReference type="PANTHER" id="PTHR18964:SF173">
    <property type="entry name" value="GLUCOKINASE"/>
    <property type="match status" value="1"/>
</dbReference>
<dbReference type="AlphaFoldDB" id="A0A098BEB0"/>
<accession>A0A098BEB0</accession>
<evidence type="ECO:0000313" key="3">
    <source>
        <dbReference type="Proteomes" id="UP000042997"/>
    </source>
</evidence>
<dbReference type="InterPro" id="IPR019885">
    <property type="entry name" value="Tscrpt_reg_HTH_AsnC-type_CS"/>
</dbReference>
<dbReference type="SUPFAM" id="SSF53067">
    <property type="entry name" value="Actin-like ATPase domain"/>
    <property type="match status" value="1"/>
</dbReference>
<dbReference type="InterPro" id="IPR043129">
    <property type="entry name" value="ATPase_NBD"/>
</dbReference>
<sequence>MSRSSSAPATAGEVFALVRAGAATTRSEIGHHTGLSRTAVAARVAALQDLGLVVETEEGPSTGGRPPLTLTFGARAGIVLVVAIGRSRTQLAVCDLAGDLLRTEDLEQEIGASPGELMPKVAAHLADLRAALGPGAPRTVGIGVSLPGTVDTARGCSLDSPMMAGWDGVELQPFLADLGGAPVFVDNDANVMVLAERLGERRKFDDMLLIKASTGLGAGIVSGGVLQRGAVGAAGEIGHTKTAAAQGVLCRCGDVGCVEAIAGGWALVRDLQEQGRDVTHIRDVVALAVGGDAEARRMIRDSGRRIGEVIAGAVNLLDPAVLVVGGDMAEAYDVFVAGLRETLYRDAVSVATRALQILPWSHGDRSGMIGCASMALDQVLSVRAVDRMVAERGR</sequence>
<dbReference type="PROSITE" id="PS00519">
    <property type="entry name" value="HTH_ASNC_1"/>
    <property type="match status" value="1"/>
</dbReference>
<dbReference type="Pfam" id="PF00480">
    <property type="entry name" value="ROK"/>
    <property type="match status" value="1"/>
</dbReference>
<dbReference type="SUPFAM" id="SSF46785">
    <property type="entry name" value="Winged helix' DNA-binding domain"/>
    <property type="match status" value="1"/>
</dbReference>
<dbReference type="RefSeq" id="WP_040269969.1">
    <property type="nucleotide sequence ID" value="NZ_JAJNCM010000001.1"/>
</dbReference>
<dbReference type="OrthoDB" id="3189808at2"/>
<gene>
    <name evidence="2" type="ORF">RHRU231_200052</name>
</gene>
<dbReference type="eggNOG" id="COG1940">
    <property type="taxonomic scope" value="Bacteria"/>
</dbReference>
<dbReference type="InterPro" id="IPR000600">
    <property type="entry name" value="ROK"/>
</dbReference>
<name>A0A098BEB0_9NOCA</name>
<evidence type="ECO:0000256" key="1">
    <source>
        <dbReference type="ARBA" id="ARBA00006479"/>
    </source>
</evidence>
<dbReference type="InterPro" id="IPR036390">
    <property type="entry name" value="WH_DNA-bd_sf"/>
</dbReference>
<dbReference type="Gene3D" id="3.30.420.40">
    <property type="match status" value="2"/>
</dbReference>
<proteinExistence type="inferred from homology"/>
<comment type="similarity">
    <text evidence="1">Belongs to the ROK (NagC/XylR) family.</text>
</comment>
<dbReference type="InterPro" id="IPR036388">
    <property type="entry name" value="WH-like_DNA-bd_sf"/>
</dbReference>
<dbReference type="Gene3D" id="1.10.10.10">
    <property type="entry name" value="Winged helix-like DNA-binding domain superfamily/Winged helix DNA-binding domain"/>
    <property type="match status" value="1"/>
</dbReference>
<dbReference type="Proteomes" id="UP000042997">
    <property type="component" value="Unassembled WGS sequence"/>
</dbReference>
<reference evidence="2 3" key="1">
    <citation type="journal article" date="2014" name="Genome Announc.">
        <title>Draft Genome Sequence of Propane- and Butane-Oxidizing Actinobacterium Rhodococcus ruber IEGM 231.</title>
        <authorList>
            <person name="Ivshina I.B."/>
            <person name="Kuyukina M.S."/>
            <person name="Krivoruchko A.V."/>
            <person name="Barbe V."/>
            <person name="Fischer C."/>
        </authorList>
    </citation>
    <scope>NUCLEOTIDE SEQUENCE [LARGE SCALE GENOMIC DNA]</scope>
</reference>